<evidence type="ECO:0000313" key="2">
    <source>
        <dbReference type="EMBL" id="TWH15623.1"/>
    </source>
</evidence>
<reference evidence="2 3" key="1">
    <citation type="submission" date="2019-07" db="EMBL/GenBank/DDBJ databases">
        <title>Genome sequencing of lignin-degrading bacterial isolates.</title>
        <authorList>
            <person name="Gladden J."/>
        </authorList>
    </citation>
    <scope>NUCLEOTIDE SEQUENCE [LARGE SCALE GENOMIC DNA]</scope>
    <source>
        <strain evidence="2 3">J45</strain>
    </source>
</reference>
<proteinExistence type="predicted"/>
<dbReference type="AlphaFoldDB" id="A0A562E1F6"/>
<gene>
    <name evidence="2" type="ORF">L618_000300001970</name>
</gene>
<evidence type="ECO:0000256" key="1">
    <source>
        <dbReference type="SAM" id="MobiDB-lite"/>
    </source>
</evidence>
<feature type="compositionally biased region" description="Basic and acidic residues" evidence="1">
    <location>
        <begin position="44"/>
        <end position="65"/>
    </location>
</feature>
<evidence type="ECO:0000313" key="3">
    <source>
        <dbReference type="Proteomes" id="UP000317573"/>
    </source>
</evidence>
<feature type="region of interest" description="Disordered" evidence="1">
    <location>
        <begin position="1"/>
        <end position="75"/>
    </location>
</feature>
<organism evidence="2 3">
    <name type="scientific">Rhodococcus rhodochrous J45</name>
    <dbReference type="NCBI Taxonomy" id="935266"/>
    <lineage>
        <taxon>Bacteria</taxon>
        <taxon>Bacillati</taxon>
        <taxon>Actinomycetota</taxon>
        <taxon>Actinomycetes</taxon>
        <taxon>Mycobacteriales</taxon>
        <taxon>Nocardiaceae</taxon>
        <taxon>Rhodococcus</taxon>
    </lineage>
</organism>
<accession>A0A562E1F6</accession>
<dbReference type="EMBL" id="VLJT01000028">
    <property type="protein sequence ID" value="TWH15623.1"/>
    <property type="molecule type" value="Genomic_DNA"/>
</dbReference>
<comment type="caution">
    <text evidence="2">The sequence shown here is derived from an EMBL/GenBank/DDBJ whole genome shotgun (WGS) entry which is preliminary data.</text>
</comment>
<dbReference type="Proteomes" id="UP000317573">
    <property type="component" value="Unassembled WGS sequence"/>
</dbReference>
<name>A0A562E1F6_RHORH</name>
<sequence length="75" mass="8255">MASMEPFLPIKHTGSDEIDAADPGQGAPATDPGPVPGEDVDPEMAQREKDELEKRMSEKRREDTVFRTPEVDSSE</sequence>
<protein>
    <submittedName>
        <fullName evidence="2">Uncharacterized protein</fullName>
    </submittedName>
</protein>